<dbReference type="Proteomes" id="UP000076154">
    <property type="component" value="Unassembled WGS sequence"/>
</dbReference>
<gene>
    <name evidence="3" type="ORF">Hypma_016284</name>
</gene>
<keyword evidence="1" id="KW-1133">Transmembrane helix</keyword>
<feature type="transmembrane region" description="Helical" evidence="1">
    <location>
        <begin position="62"/>
        <end position="84"/>
    </location>
</feature>
<protein>
    <submittedName>
        <fullName evidence="3">Uncharacterized protein</fullName>
    </submittedName>
</protein>
<dbReference type="EMBL" id="LUEZ02000096">
    <property type="protein sequence ID" value="RDB14737.1"/>
    <property type="molecule type" value="Genomic_DNA"/>
</dbReference>
<evidence type="ECO:0000256" key="1">
    <source>
        <dbReference type="SAM" id="Phobius"/>
    </source>
</evidence>
<accession>A0A369J269</accession>
<proteinExistence type="predicted"/>
<keyword evidence="1" id="KW-0472">Membrane</keyword>
<dbReference type="AlphaFoldDB" id="A0A369J269"/>
<organism evidence="3 4">
    <name type="scientific">Hypsizygus marmoreus</name>
    <name type="common">White beech mushroom</name>
    <name type="synonym">Agaricus marmoreus</name>
    <dbReference type="NCBI Taxonomy" id="39966"/>
    <lineage>
        <taxon>Eukaryota</taxon>
        <taxon>Fungi</taxon>
        <taxon>Dikarya</taxon>
        <taxon>Basidiomycota</taxon>
        <taxon>Agaricomycotina</taxon>
        <taxon>Agaricomycetes</taxon>
        <taxon>Agaricomycetidae</taxon>
        <taxon>Agaricales</taxon>
        <taxon>Tricholomatineae</taxon>
        <taxon>Lyophyllaceae</taxon>
        <taxon>Hypsizygus</taxon>
    </lineage>
</organism>
<keyword evidence="1" id="KW-0812">Transmembrane</keyword>
<name>A0A369J269_HYPMA</name>
<reference evidence="3" key="1">
    <citation type="submission" date="2018-04" db="EMBL/GenBank/DDBJ databases">
        <title>Whole genome sequencing of Hypsizygus marmoreus.</title>
        <authorList>
            <person name="Choi I.-G."/>
            <person name="Min B."/>
            <person name="Kim J.-G."/>
            <person name="Kim S."/>
            <person name="Oh Y.-L."/>
            <person name="Kong W.-S."/>
            <person name="Park H."/>
            <person name="Jeong J."/>
            <person name="Song E.-S."/>
        </authorList>
    </citation>
    <scope>NUCLEOTIDE SEQUENCE [LARGE SCALE GENOMIC DNA]</scope>
    <source>
        <strain evidence="3">51987-8</strain>
    </source>
</reference>
<keyword evidence="4" id="KW-1185">Reference proteome</keyword>
<dbReference type="InParanoid" id="A0A369J269"/>
<comment type="caution">
    <text evidence="3">The sequence shown here is derived from an EMBL/GenBank/DDBJ whole genome shotgun (WGS) entry which is preliminary data.</text>
</comment>
<evidence type="ECO:0000313" key="3">
    <source>
        <dbReference type="EMBL" id="RDB14737.1"/>
    </source>
</evidence>
<feature type="chain" id="PRO_5016727926" evidence="2">
    <location>
        <begin position="19"/>
        <end position="170"/>
    </location>
</feature>
<feature type="signal peptide" evidence="2">
    <location>
        <begin position="1"/>
        <end position="18"/>
    </location>
</feature>
<evidence type="ECO:0000313" key="4">
    <source>
        <dbReference type="Proteomes" id="UP000076154"/>
    </source>
</evidence>
<keyword evidence="2" id="KW-0732">Signal</keyword>
<evidence type="ECO:0000256" key="2">
    <source>
        <dbReference type="SAM" id="SignalP"/>
    </source>
</evidence>
<sequence length="170" mass="18347">MLTRRLLLLLIFAIMAWSSPMPAPNTMLRRIKSTLATETEVLVVRFGPIDDSGYPKSGVNRAALEAIVVVLIIAVSLIAALYLLRKWGPIAQFFGRRTERTNPVYVLPSPPTPTGTLLGLKRALSSASTFNSRHMSQAHPMSTPVSLPPRAVVKPARSASELPVAGGSGY</sequence>